<dbReference type="Pfam" id="PF05114">
    <property type="entry name" value="MbnB_TglH_ChrH"/>
    <property type="match status" value="1"/>
</dbReference>
<dbReference type="AlphaFoldDB" id="A0A1Y1BZ46"/>
<organism evidence="2 3">
    <name type="scientific">Burkholderia stabilis</name>
    <dbReference type="NCBI Taxonomy" id="95485"/>
    <lineage>
        <taxon>Bacteria</taxon>
        <taxon>Pseudomonadati</taxon>
        <taxon>Pseudomonadota</taxon>
        <taxon>Betaproteobacteria</taxon>
        <taxon>Burkholderiales</taxon>
        <taxon>Burkholderiaceae</taxon>
        <taxon>Burkholderia</taxon>
        <taxon>Burkholderia cepacia complex</taxon>
    </lineage>
</organism>
<protein>
    <recommendedName>
        <fullName evidence="1">UPF0276 protein BSFP_064710</fullName>
    </recommendedName>
</protein>
<evidence type="ECO:0000313" key="2">
    <source>
        <dbReference type="EMBL" id="BAX63598.1"/>
    </source>
</evidence>
<gene>
    <name evidence="2" type="ORF">BSFP_064710</name>
</gene>
<dbReference type="InterPro" id="IPR036237">
    <property type="entry name" value="Xyl_isomerase-like_sf"/>
</dbReference>
<dbReference type="HAMAP" id="MF_00697">
    <property type="entry name" value="UPF0276"/>
    <property type="match status" value="1"/>
</dbReference>
<dbReference type="NCBIfam" id="NF003818">
    <property type="entry name" value="PRK05409.1"/>
    <property type="match status" value="1"/>
</dbReference>
<dbReference type="InterPro" id="IPR007801">
    <property type="entry name" value="MbnB/TglH/ChrH"/>
</dbReference>
<dbReference type="EMBL" id="AP018113">
    <property type="protein sequence ID" value="BAX63598.1"/>
    <property type="molecule type" value="Genomic_DNA"/>
</dbReference>
<evidence type="ECO:0000313" key="3">
    <source>
        <dbReference type="Proteomes" id="UP000218432"/>
    </source>
</evidence>
<reference evidence="2 3" key="1">
    <citation type="journal article" date="2017" name="Genome Announc.">
        <title>Complete Genome Sequence of Burkholderia stabilis FERMP-21014.</title>
        <authorList>
            <person name="Konishi K."/>
            <person name="Kumagai T."/>
            <person name="Sakasegawa S."/>
            <person name="Tamura T."/>
        </authorList>
    </citation>
    <scope>NUCLEOTIDE SEQUENCE [LARGE SCALE GENOMIC DNA]</scope>
    <source>
        <strain evidence="2 3">FERMP-21014</strain>
    </source>
</reference>
<dbReference type="Proteomes" id="UP000218432">
    <property type="component" value="Chromosome 3"/>
</dbReference>
<sequence>MNVSAPSRCVTPRPVPSRAGVGLRFRHHQAVLDQRPAVAWFEVHTENYMGGGTASQCLDAIRRDYPLSLHGVGLSLGSADGLDATHLARVRAVVQRFEPALVSEHLSWSAIDGTYLADLLPLPLTEEALAVVCRHVDQVQTTLGRSILIENPSTYLRYVHSTIPEWEFLAEIARRTGCGLLCDVNNVYVSACNHGWDPQTYLAALPPDAIGEIHLAGHSVRTLDNGRTLRIDDHGSRVATDVWALYRDALRRFGAAPTLIEWDTDVPPLETMMQEAAIAESMLEVTRHEFALADARRTAAGGSA</sequence>
<proteinExistence type="inferred from homology"/>
<dbReference type="RefSeq" id="WP_096475987.1">
    <property type="nucleotide sequence ID" value="NZ_AP018113.1"/>
</dbReference>
<comment type="similarity">
    <text evidence="1">Belongs to the UPF0276 family.</text>
</comment>
<dbReference type="PANTHER" id="PTHR42194:SF1">
    <property type="entry name" value="UPF0276 PROTEIN HI_1600"/>
    <property type="match status" value="1"/>
</dbReference>
<dbReference type="PANTHER" id="PTHR42194">
    <property type="entry name" value="UPF0276 PROTEIN HI_1600"/>
    <property type="match status" value="1"/>
</dbReference>
<dbReference type="SUPFAM" id="SSF51658">
    <property type="entry name" value="Xylose isomerase-like"/>
    <property type="match status" value="1"/>
</dbReference>
<name>A0A1Y1BZ46_9BURK</name>
<dbReference type="Gene3D" id="3.20.20.150">
    <property type="entry name" value="Divalent-metal-dependent TIM barrel enzymes"/>
    <property type="match status" value="1"/>
</dbReference>
<evidence type="ECO:0000256" key="1">
    <source>
        <dbReference type="HAMAP-Rule" id="MF_00697"/>
    </source>
</evidence>
<accession>A0A1Y1BZ46</accession>